<evidence type="ECO:0000313" key="11">
    <source>
        <dbReference type="Proteomes" id="UP000231409"/>
    </source>
</evidence>
<dbReference type="GO" id="GO:0010181">
    <property type="term" value="F:FMN binding"/>
    <property type="evidence" value="ECO:0007669"/>
    <property type="project" value="UniProtKB-UniRule"/>
</dbReference>
<dbReference type="GO" id="GO:0016679">
    <property type="term" value="F:oxidoreductase activity, acting on diphenols and related substances as donors"/>
    <property type="evidence" value="ECO:0007669"/>
    <property type="project" value="TreeGrafter"/>
</dbReference>
<dbReference type="Proteomes" id="UP000231409">
    <property type="component" value="Unassembled WGS sequence"/>
</dbReference>
<name>A0A2G1UHS0_9GAMM</name>
<comment type="similarity">
    <text evidence="8">Belongs to the MsrQ family.</text>
</comment>
<keyword evidence="8" id="KW-1003">Cell membrane</keyword>
<evidence type="ECO:0000256" key="2">
    <source>
        <dbReference type="ARBA" id="ARBA00022448"/>
    </source>
</evidence>
<dbReference type="GO" id="GO:0009055">
    <property type="term" value="F:electron transfer activity"/>
    <property type="evidence" value="ECO:0007669"/>
    <property type="project" value="UniProtKB-UniRule"/>
</dbReference>
<keyword evidence="7 8" id="KW-0472">Membrane</keyword>
<organism evidence="10 11">
    <name type="scientific">Marinobacter profundi</name>
    <dbReference type="NCBI Taxonomy" id="2666256"/>
    <lineage>
        <taxon>Bacteria</taxon>
        <taxon>Pseudomonadati</taxon>
        <taxon>Pseudomonadota</taxon>
        <taxon>Gammaproteobacteria</taxon>
        <taxon>Pseudomonadales</taxon>
        <taxon>Marinobacteraceae</taxon>
        <taxon>Marinobacter</taxon>
    </lineage>
</organism>
<dbReference type="AlphaFoldDB" id="A0A2G1UHS0"/>
<gene>
    <name evidence="8" type="primary">msrQ</name>
    <name evidence="10" type="ORF">CLH61_15260</name>
</gene>
<sequence length="208" mass="23433">MAGAVLNRPRAVRAFKVLVAFMAFLPLAILLSRLVGSGLGPDPGQQITESLGIAAFQLLLATLALTPLKRWTGWVGWLRVRRMLGLFTFFYAVLHLLAFLQFILGWGDVWATFTKRPYIIAGFLAFVLLIPLAVTSTNSMMRRLGRRWKTLHRSVYVIVLLAWVHFFWQARSDIGEMLAYGVVVLVLLVVRVRWSRLLRAGRRGAPSA</sequence>
<evidence type="ECO:0000256" key="4">
    <source>
        <dbReference type="ARBA" id="ARBA00022692"/>
    </source>
</evidence>
<accession>A0A2G1UHS0</accession>
<dbReference type="GO" id="GO:0030091">
    <property type="term" value="P:protein repair"/>
    <property type="evidence" value="ECO:0007669"/>
    <property type="project" value="UniProtKB-UniRule"/>
</dbReference>
<proteinExistence type="inferred from homology"/>
<feature type="transmembrane region" description="Helical" evidence="8">
    <location>
        <begin position="51"/>
        <end position="71"/>
    </location>
</feature>
<feature type="transmembrane region" description="Helical" evidence="8">
    <location>
        <begin position="116"/>
        <end position="134"/>
    </location>
</feature>
<dbReference type="GO" id="GO:0046872">
    <property type="term" value="F:metal ion binding"/>
    <property type="evidence" value="ECO:0007669"/>
    <property type="project" value="UniProtKB-KW"/>
</dbReference>
<keyword evidence="11" id="KW-1185">Reference proteome</keyword>
<comment type="function">
    <text evidence="8">Part of the MsrPQ system that repairs oxidized periplasmic proteins containing methionine sulfoxide residues (Met-O), using respiratory chain electrons. Thus protects these proteins from oxidative-stress damage caused by reactive species of oxygen and chlorine generated by the host defense mechanisms. MsrPQ is essential for the maintenance of envelope integrity under bleach stress, rescuing a wide series of structurally unrelated periplasmic proteins from methionine oxidation. MsrQ provides electrons for reduction to the reductase catalytic subunit MsrP, using the quinone pool of the respiratory chain.</text>
</comment>
<comment type="cofactor">
    <cofactor evidence="8">
        <name>FMN</name>
        <dbReference type="ChEBI" id="CHEBI:58210"/>
    </cofactor>
    <text evidence="8">Binds 1 FMN per subunit.</text>
</comment>
<keyword evidence="8" id="KW-0479">Metal-binding</keyword>
<evidence type="ECO:0000313" key="10">
    <source>
        <dbReference type="EMBL" id="PHQ14056.1"/>
    </source>
</evidence>
<comment type="caution">
    <text evidence="10">The sequence shown here is derived from an EMBL/GenBank/DDBJ whole genome shotgun (WGS) entry which is preliminary data.</text>
</comment>
<evidence type="ECO:0000256" key="3">
    <source>
        <dbReference type="ARBA" id="ARBA00022617"/>
    </source>
</evidence>
<feature type="transmembrane region" description="Helical" evidence="8">
    <location>
        <begin position="12"/>
        <end position="31"/>
    </location>
</feature>
<dbReference type="InterPro" id="IPR013130">
    <property type="entry name" value="Fe3_Rdtase_TM_dom"/>
</dbReference>
<dbReference type="Pfam" id="PF01794">
    <property type="entry name" value="Ferric_reduct"/>
    <property type="match status" value="1"/>
</dbReference>
<evidence type="ECO:0000259" key="9">
    <source>
        <dbReference type="Pfam" id="PF01794"/>
    </source>
</evidence>
<comment type="subcellular location">
    <subcellularLocation>
        <location evidence="8">Cell membrane</location>
        <topology evidence="8">Multi-pass membrane protein</topology>
    </subcellularLocation>
    <subcellularLocation>
        <location evidence="1">Membrane</location>
        <topology evidence="1">Multi-pass membrane protein</topology>
    </subcellularLocation>
</comment>
<keyword evidence="8" id="KW-0285">Flavoprotein</keyword>
<protein>
    <recommendedName>
        <fullName evidence="8">Protein-methionine-sulfoxide reductase heme-binding subunit MsrQ</fullName>
    </recommendedName>
    <alternativeName>
        <fullName evidence="8">Flavocytochrome MsrQ</fullName>
    </alternativeName>
</protein>
<dbReference type="InterPro" id="IPR022837">
    <property type="entry name" value="MsrQ-like"/>
</dbReference>
<reference evidence="10 11" key="1">
    <citation type="submission" date="2017-09" db="EMBL/GenBank/DDBJ databases">
        <title>The draft genome sequences of Marinobacter sp. PWS21.</title>
        <authorList>
            <person name="Cao J."/>
        </authorList>
    </citation>
    <scope>NUCLEOTIDE SEQUENCE [LARGE SCALE GENOMIC DNA]</scope>
    <source>
        <strain evidence="10 11">PWS21</strain>
    </source>
</reference>
<keyword evidence="5 8" id="KW-1133">Transmembrane helix</keyword>
<comment type="cofactor">
    <cofactor evidence="8">
        <name>heme b</name>
        <dbReference type="ChEBI" id="CHEBI:60344"/>
    </cofactor>
    <text evidence="8">Binds 1 heme b (iron(II)-protoporphyrin IX) group per subunit.</text>
</comment>
<dbReference type="PANTHER" id="PTHR36964">
    <property type="entry name" value="PROTEIN-METHIONINE-SULFOXIDE REDUCTASE HEME-BINDING SUBUNIT MSRQ"/>
    <property type="match status" value="1"/>
</dbReference>
<comment type="subunit">
    <text evidence="8">Heterodimer of a catalytic subunit (MsrP) and a heme-binding subunit (MsrQ).</text>
</comment>
<feature type="transmembrane region" description="Helical" evidence="8">
    <location>
        <begin position="83"/>
        <end position="104"/>
    </location>
</feature>
<keyword evidence="2 8" id="KW-0813">Transport</keyword>
<dbReference type="HAMAP" id="MF_01207">
    <property type="entry name" value="MsrQ"/>
    <property type="match status" value="1"/>
</dbReference>
<feature type="transmembrane region" description="Helical" evidence="8">
    <location>
        <begin position="177"/>
        <end position="194"/>
    </location>
</feature>
<keyword evidence="4 8" id="KW-0812">Transmembrane</keyword>
<keyword evidence="6 8" id="KW-0408">Iron</keyword>
<dbReference type="PANTHER" id="PTHR36964:SF1">
    <property type="entry name" value="PROTEIN-METHIONINE-SULFOXIDE REDUCTASE HEME-BINDING SUBUNIT MSRQ"/>
    <property type="match status" value="1"/>
</dbReference>
<evidence type="ECO:0000256" key="6">
    <source>
        <dbReference type="ARBA" id="ARBA00023004"/>
    </source>
</evidence>
<dbReference type="EMBL" id="NTFH01000012">
    <property type="protein sequence ID" value="PHQ14056.1"/>
    <property type="molecule type" value="Genomic_DNA"/>
</dbReference>
<evidence type="ECO:0000256" key="5">
    <source>
        <dbReference type="ARBA" id="ARBA00022989"/>
    </source>
</evidence>
<evidence type="ECO:0000256" key="7">
    <source>
        <dbReference type="ARBA" id="ARBA00023136"/>
    </source>
</evidence>
<feature type="transmembrane region" description="Helical" evidence="8">
    <location>
        <begin position="155"/>
        <end position="171"/>
    </location>
</feature>
<evidence type="ECO:0000256" key="1">
    <source>
        <dbReference type="ARBA" id="ARBA00004141"/>
    </source>
</evidence>
<keyword evidence="8" id="KW-0249">Electron transport</keyword>
<keyword evidence="8" id="KW-0288">FMN</keyword>
<keyword evidence="3 8" id="KW-0349">Heme</keyword>
<evidence type="ECO:0000256" key="8">
    <source>
        <dbReference type="HAMAP-Rule" id="MF_01207"/>
    </source>
</evidence>
<dbReference type="GO" id="GO:0020037">
    <property type="term" value="F:heme binding"/>
    <property type="evidence" value="ECO:0007669"/>
    <property type="project" value="UniProtKB-UniRule"/>
</dbReference>
<feature type="domain" description="Ferric oxidoreductase" evidence="9">
    <location>
        <begin position="51"/>
        <end position="162"/>
    </location>
</feature>
<dbReference type="GO" id="GO:0005886">
    <property type="term" value="C:plasma membrane"/>
    <property type="evidence" value="ECO:0007669"/>
    <property type="project" value="UniProtKB-SubCell"/>
</dbReference>